<organism evidence="1 2">
    <name type="scientific">Vibrio variabilis</name>
    <dbReference type="NCBI Taxonomy" id="990271"/>
    <lineage>
        <taxon>Bacteria</taxon>
        <taxon>Pseudomonadati</taxon>
        <taxon>Pseudomonadota</taxon>
        <taxon>Gammaproteobacteria</taxon>
        <taxon>Vibrionales</taxon>
        <taxon>Vibrionaceae</taxon>
        <taxon>Vibrio</taxon>
    </lineage>
</organism>
<accession>A0ABQ0J643</accession>
<name>A0ABQ0J643_9VIBR</name>
<keyword evidence="2" id="KW-1185">Reference proteome</keyword>
<proteinExistence type="predicted"/>
<gene>
    <name evidence="1" type="ORF">JCM19239_3923</name>
</gene>
<dbReference type="EMBL" id="BBMS01000003">
    <property type="protein sequence ID" value="GAL24220.1"/>
    <property type="molecule type" value="Genomic_DNA"/>
</dbReference>
<reference evidence="2" key="1">
    <citation type="submission" date="2014-09" db="EMBL/GenBank/DDBJ databases">
        <title>Vibrio variabilis JCM 19239. (C206) whole genome shotgun sequence.</title>
        <authorList>
            <person name="Sawabe T."/>
            <person name="Meirelles P."/>
            <person name="Nakanishi M."/>
            <person name="Sayaka M."/>
            <person name="Hattori M."/>
            <person name="Ohkuma M."/>
        </authorList>
    </citation>
    <scope>NUCLEOTIDE SEQUENCE [LARGE SCALE GENOMIC DNA]</scope>
    <source>
        <strain evidence="2">JCM 19239</strain>
    </source>
</reference>
<dbReference type="Proteomes" id="UP000029223">
    <property type="component" value="Unassembled WGS sequence"/>
</dbReference>
<evidence type="ECO:0000313" key="2">
    <source>
        <dbReference type="Proteomes" id="UP000029223"/>
    </source>
</evidence>
<protein>
    <submittedName>
        <fullName evidence="1">Uncharacterized protein</fullName>
    </submittedName>
</protein>
<comment type="caution">
    <text evidence="1">The sequence shown here is derived from an EMBL/GenBank/DDBJ whole genome shotgun (WGS) entry which is preliminary data.</text>
</comment>
<sequence>MIVNGNVLATLNANRFEQQYMKKGLHPTGRCGFELDLKELGVKPSDFLQVKVKGDVVNLHKEPLSFEDLTDWLSPEAENSLIESKVIVNMNLVKSGILRGWARTNDNNVPAVVGIYINGSIFAQVPAVIYREHLRKPEIHPSGHCGFEFNLKQHGVTPQDRIDVKLVNAKSRYDLKSITFPQFNDWLTHQELQQLNRKVNNEAS</sequence>
<evidence type="ECO:0000313" key="1">
    <source>
        <dbReference type="EMBL" id="GAL24220.1"/>
    </source>
</evidence>